<protein>
    <submittedName>
        <fullName evidence="4">Putative ganglioside-induced differentiation-associated protein 1</fullName>
    </submittedName>
</protein>
<dbReference type="AlphaFoldDB" id="A0A1L8DAM9"/>
<dbReference type="GO" id="GO:0005741">
    <property type="term" value="C:mitochondrial outer membrane"/>
    <property type="evidence" value="ECO:0007669"/>
    <property type="project" value="TreeGrafter"/>
</dbReference>
<feature type="domain" description="GST C-terminal" evidence="3">
    <location>
        <begin position="155"/>
        <end position="295"/>
    </location>
</feature>
<dbReference type="InterPro" id="IPR004045">
    <property type="entry name" value="Glutathione_S-Trfase_N"/>
</dbReference>
<dbReference type="InterPro" id="IPR010987">
    <property type="entry name" value="Glutathione-S-Trfase_C-like"/>
</dbReference>
<dbReference type="PANTHER" id="PTHR44188">
    <property type="entry name" value="GDAP1, ISOFORM A"/>
    <property type="match status" value="1"/>
</dbReference>
<evidence type="ECO:0000256" key="1">
    <source>
        <dbReference type="ARBA" id="ARBA00007409"/>
    </source>
</evidence>
<dbReference type="SUPFAM" id="SSF52833">
    <property type="entry name" value="Thioredoxin-like"/>
    <property type="match status" value="1"/>
</dbReference>
<dbReference type="Pfam" id="PF13409">
    <property type="entry name" value="GST_N_2"/>
    <property type="match status" value="1"/>
</dbReference>
<dbReference type="PANTHER" id="PTHR44188:SF1">
    <property type="entry name" value="GDAP1, ISOFORM A"/>
    <property type="match status" value="1"/>
</dbReference>
<dbReference type="InterPro" id="IPR036249">
    <property type="entry name" value="Thioredoxin-like_sf"/>
</dbReference>
<organism evidence="4">
    <name type="scientific">Nyssomyia neivai</name>
    <dbReference type="NCBI Taxonomy" id="330878"/>
    <lineage>
        <taxon>Eukaryota</taxon>
        <taxon>Metazoa</taxon>
        <taxon>Ecdysozoa</taxon>
        <taxon>Arthropoda</taxon>
        <taxon>Hexapoda</taxon>
        <taxon>Insecta</taxon>
        <taxon>Pterygota</taxon>
        <taxon>Neoptera</taxon>
        <taxon>Endopterygota</taxon>
        <taxon>Diptera</taxon>
        <taxon>Nematocera</taxon>
        <taxon>Psychodoidea</taxon>
        <taxon>Psychodidae</taxon>
        <taxon>Nyssomyia</taxon>
    </lineage>
</organism>
<dbReference type="InterPro" id="IPR036282">
    <property type="entry name" value="Glutathione-S-Trfase_C_sf"/>
</dbReference>
<name>A0A1L8DAM9_9DIPT</name>
<proteinExistence type="inferred from homology"/>
<dbReference type="Gene3D" id="3.40.30.10">
    <property type="entry name" value="Glutaredoxin"/>
    <property type="match status" value="1"/>
</dbReference>
<feature type="domain" description="GST N-terminal" evidence="2">
    <location>
        <begin position="15"/>
        <end position="96"/>
    </location>
</feature>
<dbReference type="EMBL" id="GFDF01010659">
    <property type="protein sequence ID" value="JAV03425.1"/>
    <property type="molecule type" value="Transcribed_RNA"/>
</dbReference>
<dbReference type="Gene3D" id="1.20.1050.10">
    <property type="match status" value="1"/>
</dbReference>
<dbReference type="GO" id="GO:0006626">
    <property type="term" value="P:protein targeting to mitochondrion"/>
    <property type="evidence" value="ECO:0007669"/>
    <property type="project" value="TreeGrafter"/>
</dbReference>
<dbReference type="PROSITE" id="PS50404">
    <property type="entry name" value="GST_NTER"/>
    <property type="match status" value="1"/>
</dbReference>
<accession>A0A1L8DAM9</accession>
<sequence>MCQKLPQKIPELDAEVPVLFYHSQSFYSQKVLLVLYEKNINFLTYEVNVAAGEQYMPWFLDLNPKGEVPVLKVGTLVVPESSQIINYVERNFQQEPHRKILPRDLTPEQEKKIVRLSNLISKIPIGTISMGSFIHVDFSPNPKPPFIAPVRRALITSDHGMSEQLKCFAKDNPSYAEMLLRKSDFYARKRDLVCKREDYMKLLERIDAILNEVEDELQSHDDPSWWLCSQHFTIVDCCLAILLYRLYALGLEDHLWGKKAHTVQYFSRLYARESFLHAIPSRISTLRTMWNKTPANYKLGVGLLSASSLIAALLAMKK</sequence>
<dbReference type="Pfam" id="PF13410">
    <property type="entry name" value="GST_C_2"/>
    <property type="match status" value="1"/>
</dbReference>
<dbReference type="GO" id="GO:0000266">
    <property type="term" value="P:mitochondrial fission"/>
    <property type="evidence" value="ECO:0007669"/>
    <property type="project" value="TreeGrafter"/>
</dbReference>
<comment type="similarity">
    <text evidence="1">Belongs to the GST superfamily.</text>
</comment>
<dbReference type="GO" id="GO:0008053">
    <property type="term" value="P:mitochondrial fusion"/>
    <property type="evidence" value="ECO:0007669"/>
    <property type="project" value="TreeGrafter"/>
</dbReference>
<dbReference type="PROSITE" id="PS50405">
    <property type="entry name" value="GST_CTER"/>
    <property type="match status" value="1"/>
</dbReference>
<evidence type="ECO:0000259" key="2">
    <source>
        <dbReference type="PROSITE" id="PS50404"/>
    </source>
</evidence>
<evidence type="ECO:0000313" key="4">
    <source>
        <dbReference type="EMBL" id="JAV03425.1"/>
    </source>
</evidence>
<reference evidence="4" key="1">
    <citation type="submission" date="2016-12" db="EMBL/GenBank/DDBJ databases">
        <title>An insight into the sialome and mialome of the sand fly, Nyssomyia neivai.</title>
        <authorList>
            <person name="Sebastian V."/>
            <person name="Goulart T.M."/>
            <person name="Oliveira W."/>
            <person name="Calvo E."/>
            <person name="Oliveira L.F."/>
            <person name="Pinto M.C."/>
            <person name="Rosselino A.M."/>
            <person name="Ribeiro J.M."/>
        </authorList>
    </citation>
    <scope>NUCLEOTIDE SEQUENCE</scope>
</reference>
<dbReference type="SUPFAM" id="SSF47616">
    <property type="entry name" value="GST C-terminal domain-like"/>
    <property type="match status" value="1"/>
</dbReference>
<evidence type="ECO:0000259" key="3">
    <source>
        <dbReference type="PROSITE" id="PS50405"/>
    </source>
</evidence>